<evidence type="ECO:0000313" key="15">
    <source>
        <dbReference type="Proteomes" id="UP000310065"/>
    </source>
</evidence>
<dbReference type="PANTHER" id="PTHR33446:SF14">
    <property type="entry name" value="PROTEIN TONB"/>
    <property type="match status" value="1"/>
</dbReference>
<name>A0A4P9J6E7_9GAMM</name>
<dbReference type="InterPro" id="IPR006260">
    <property type="entry name" value="TonB/TolA_C"/>
</dbReference>
<dbReference type="GO" id="GO:0030288">
    <property type="term" value="C:outer membrane-bounded periplasmic space"/>
    <property type="evidence" value="ECO:0007669"/>
    <property type="project" value="InterPro"/>
</dbReference>
<dbReference type="InterPro" id="IPR037682">
    <property type="entry name" value="TonB_C"/>
</dbReference>
<evidence type="ECO:0000256" key="6">
    <source>
        <dbReference type="ARBA" id="ARBA00022692"/>
    </source>
</evidence>
<gene>
    <name evidence="14" type="ORF">FFU37_19505</name>
    <name evidence="13" type="ORF">QDH73_06620</name>
</gene>
<comment type="function">
    <text evidence="10">Interacts with outer membrane receptor proteins that carry out high-affinity binding and energy dependent uptake into the periplasmic space of specific substrates. It could act to transduce energy from the cytoplasmic membrane to specific energy-requiring processes in the outer membrane, resulting in the release into the periplasm of ligands bound by these outer membrane proteins.</text>
</comment>
<keyword evidence="11" id="KW-0732">Signal</keyword>
<evidence type="ECO:0000313" key="16">
    <source>
        <dbReference type="Proteomes" id="UP001242314"/>
    </source>
</evidence>
<keyword evidence="6" id="KW-0812">Transmembrane</keyword>
<dbReference type="PROSITE" id="PS52015">
    <property type="entry name" value="TONB_CTD"/>
    <property type="match status" value="1"/>
</dbReference>
<dbReference type="PANTHER" id="PTHR33446">
    <property type="entry name" value="PROTEIN TONB-RELATED"/>
    <property type="match status" value="1"/>
</dbReference>
<keyword evidence="5 10" id="KW-0997">Cell inner membrane</keyword>
<keyword evidence="4 10" id="KW-1003">Cell membrane</keyword>
<dbReference type="SUPFAM" id="SSF74653">
    <property type="entry name" value="TolA/TonB C-terminal domain"/>
    <property type="match status" value="1"/>
</dbReference>
<accession>A0A4P9J6E7</accession>
<keyword evidence="7 10" id="KW-0653">Protein transport</keyword>
<dbReference type="GO" id="GO:0005886">
    <property type="term" value="C:plasma membrane"/>
    <property type="evidence" value="ECO:0007669"/>
    <property type="project" value="UniProtKB-SubCell"/>
</dbReference>
<dbReference type="NCBIfam" id="TIGR01352">
    <property type="entry name" value="tonB_Cterm"/>
    <property type="match status" value="1"/>
</dbReference>
<evidence type="ECO:0000259" key="12">
    <source>
        <dbReference type="PROSITE" id="PS52015"/>
    </source>
</evidence>
<dbReference type="GO" id="GO:0031992">
    <property type="term" value="F:energy transducer activity"/>
    <property type="evidence" value="ECO:0007669"/>
    <property type="project" value="InterPro"/>
</dbReference>
<keyword evidence="3 10" id="KW-0813">Transport</keyword>
<evidence type="ECO:0000256" key="3">
    <source>
        <dbReference type="ARBA" id="ARBA00022448"/>
    </source>
</evidence>
<dbReference type="GO" id="GO:0015031">
    <property type="term" value="P:protein transport"/>
    <property type="evidence" value="ECO:0007669"/>
    <property type="project" value="UniProtKB-UniRule"/>
</dbReference>
<dbReference type="AlphaFoldDB" id="A0A4P9J6E7"/>
<protein>
    <recommendedName>
        <fullName evidence="10">Protein TonB</fullName>
    </recommendedName>
</protein>
<feature type="chain" id="PRO_5020953782" description="Protein TonB" evidence="11">
    <location>
        <begin position="23"/>
        <end position="115"/>
    </location>
</feature>
<evidence type="ECO:0000256" key="9">
    <source>
        <dbReference type="ARBA" id="ARBA00023136"/>
    </source>
</evidence>
<sequence length="115" mass="12703">MKYIITTLTSLFLLTACSTTHLPDSPNSTLIMPSPAEYPIKSVREKIEGSVTMSFDVDTSGKPVNIKVIKAEPVKIFDKAAIRSLSKWRYAPKVVNGIAVVDEDLEMTIDFNLAK</sequence>
<organism evidence="14 15">
    <name type="scientific">Pseudoalteromonas distincta</name>
    <dbReference type="NCBI Taxonomy" id="77608"/>
    <lineage>
        <taxon>Bacteria</taxon>
        <taxon>Pseudomonadati</taxon>
        <taxon>Pseudomonadota</taxon>
        <taxon>Gammaproteobacteria</taxon>
        <taxon>Alteromonadales</taxon>
        <taxon>Pseudoalteromonadaceae</taxon>
        <taxon>Pseudoalteromonas</taxon>
    </lineage>
</organism>
<dbReference type="RefSeq" id="WP_039488466.1">
    <property type="nucleotide sequence ID" value="NZ_CP040559.1"/>
</dbReference>
<keyword evidence="10" id="KW-0735">Signal-anchor</keyword>
<reference evidence="13 16" key="2">
    <citation type="submission" date="2023-04" db="EMBL/GenBank/DDBJ databases">
        <title>Novel Pseudoalteromonas species isolated from Pacific coral.</title>
        <authorList>
            <person name="Videau P."/>
            <person name="Shlafstein M.D."/>
            <person name="Oline D.K."/>
            <person name="Strangman W.K."/>
            <person name="Hahnke R.L."/>
            <person name="Saw J.H."/>
            <person name="Ushijima B."/>
        </authorList>
    </citation>
    <scope>NUCLEOTIDE SEQUENCE [LARGE SCALE GENOMIC DNA]</scope>
    <source>
        <strain evidence="13 16">LMG 14908</strain>
    </source>
</reference>
<dbReference type="PROSITE" id="PS51257">
    <property type="entry name" value="PROKAR_LIPOPROTEIN"/>
    <property type="match status" value="1"/>
</dbReference>
<dbReference type="EMBL" id="JASGWX010000004">
    <property type="protein sequence ID" value="MDP4483709.1"/>
    <property type="molecule type" value="Genomic_DNA"/>
</dbReference>
<reference evidence="14 15" key="1">
    <citation type="submission" date="2019-05" db="EMBL/GenBank/DDBJ databases">
        <title>Complete genome sequence of Pseudoalteromonas sp. 16-SW-7(T) isolated from the Okhotsk Sea, Russia.</title>
        <authorList>
            <person name="Nguyen T.H."/>
            <person name="Nedashkovskaya O.I."/>
            <person name="Kim S.-G."/>
        </authorList>
    </citation>
    <scope>NUCLEOTIDE SEQUENCE [LARGE SCALE GENOMIC DNA]</scope>
    <source>
        <strain evidence="14 15">16-SW-7</strain>
    </source>
</reference>
<evidence type="ECO:0000313" key="13">
    <source>
        <dbReference type="EMBL" id="MDP4483709.1"/>
    </source>
</evidence>
<feature type="domain" description="TonB C-terminal" evidence="12">
    <location>
        <begin position="23"/>
        <end position="115"/>
    </location>
</feature>
<evidence type="ECO:0000256" key="10">
    <source>
        <dbReference type="RuleBase" id="RU362123"/>
    </source>
</evidence>
<evidence type="ECO:0000313" key="14">
    <source>
        <dbReference type="EMBL" id="QCU76640.1"/>
    </source>
</evidence>
<dbReference type="Proteomes" id="UP000310065">
    <property type="component" value="Chromosome S1"/>
</dbReference>
<evidence type="ECO:0000256" key="8">
    <source>
        <dbReference type="ARBA" id="ARBA00022989"/>
    </source>
</evidence>
<comment type="similarity">
    <text evidence="2 10">Belongs to the TonB family.</text>
</comment>
<evidence type="ECO:0000256" key="5">
    <source>
        <dbReference type="ARBA" id="ARBA00022519"/>
    </source>
</evidence>
<dbReference type="Gene3D" id="3.30.1150.10">
    <property type="match status" value="1"/>
</dbReference>
<comment type="subcellular location">
    <subcellularLocation>
        <location evidence="1 10">Cell inner membrane</location>
        <topology evidence="1 10">Single-pass membrane protein</topology>
        <orientation evidence="1 10">Periplasmic side</orientation>
    </subcellularLocation>
</comment>
<dbReference type="KEGG" id="pdv:FFU37_19505"/>
<dbReference type="Pfam" id="PF03544">
    <property type="entry name" value="TonB_C"/>
    <property type="match status" value="1"/>
</dbReference>
<evidence type="ECO:0000256" key="1">
    <source>
        <dbReference type="ARBA" id="ARBA00004383"/>
    </source>
</evidence>
<keyword evidence="9" id="KW-0472">Membrane</keyword>
<keyword evidence="8" id="KW-1133">Transmembrane helix</keyword>
<feature type="signal peptide" evidence="11">
    <location>
        <begin position="1"/>
        <end position="22"/>
    </location>
</feature>
<keyword evidence="16" id="KW-1185">Reference proteome</keyword>
<dbReference type="InterPro" id="IPR003538">
    <property type="entry name" value="TonB"/>
</dbReference>
<evidence type="ECO:0000256" key="2">
    <source>
        <dbReference type="ARBA" id="ARBA00006555"/>
    </source>
</evidence>
<evidence type="ECO:0000256" key="4">
    <source>
        <dbReference type="ARBA" id="ARBA00022475"/>
    </source>
</evidence>
<dbReference type="GO" id="GO:0055085">
    <property type="term" value="P:transmembrane transport"/>
    <property type="evidence" value="ECO:0007669"/>
    <property type="project" value="InterPro"/>
</dbReference>
<dbReference type="Proteomes" id="UP001242314">
    <property type="component" value="Unassembled WGS sequence"/>
</dbReference>
<dbReference type="PRINTS" id="PR01374">
    <property type="entry name" value="TONBPROTEIN"/>
</dbReference>
<dbReference type="InterPro" id="IPR051045">
    <property type="entry name" value="TonB-dependent_transducer"/>
</dbReference>
<evidence type="ECO:0000256" key="7">
    <source>
        <dbReference type="ARBA" id="ARBA00022927"/>
    </source>
</evidence>
<dbReference type="GeneID" id="88777857"/>
<evidence type="ECO:0000256" key="11">
    <source>
        <dbReference type="SAM" id="SignalP"/>
    </source>
</evidence>
<dbReference type="EMBL" id="CP040559">
    <property type="protein sequence ID" value="QCU76640.1"/>
    <property type="molecule type" value="Genomic_DNA"/>
</dbReference>
<dbReference type="GO" id="GO:0015891">
    <property type="term" value="P:siderophore transport"/>
    <property type="evidence" value="ECO:0007669"/>
    <property type="project" value="InterPro"/>
</dbReference>
<proteinExistence type="inferred from homology"/>